<comment type="similarity">
    <text evidence="1">Belongs to the peptidase M16 family.</text>
</comment>
<dbReference type="Pfam" id="PF05193">
    <property type="entry name" value="Peptidase_M16_C"/>
    <property type="match status" value="1"/>
</dbReference>
<dbReference type="InterPro" id="IPR050361">
    <property type="entry name" value="MPP/UQCRC_Complex"/>
</dbReference>
<feature type="non-terminal residue" evidence="4">
    <location>
        <position position="1"/>
    </location>
</feature>
<evidence type="ECO:0000259" key="3">
    <source>
        <dbReference type="Pfam" id="PF05193"/>
    </source>
</evidence>
<evidence type="ECO:0000313" key="4">
    <source>
        <dbReference type="EMBL" id="RLE12785.1"/>
    </source>
</evidence>
<name>A0A662DBD2_UNCAE</name>
<dbReference type="InterPro" id="IPR007863">
    <property type="entry name" value="Peptidase_M16_C"/>
</dbReference>
<dbReference type="InterPro" id="IPR011765">
    <property type="entry name" value="Pept_M16_N"/>
</dbReference>
<dbReference type="Pfam" id="PF00675">
    <property type="entry name" value="Peptidase_M16"/>
    <property type="match status" value="1"/>
</dbReference>
<dbReference type="Gene3D" id="3.30.830.10">
    <property type="entry name" value="Metalloenzyme, LuxS/M16 peptidase-like"/>
    <property type="match status" value="2"/>
</dbReference>
<dbReference type="Proteomes" id="UP000267654">
    <property type="component" value="Unassembled WGS sequence"/>
</dbReference>
<reference evidence="4 5" key="1">
    <citation type="submission" date="2018-06" db="EMBL/GenBank/DDBJ databases">
        <title>Extensive metabolic versatility and redundancy in microbially diverse, dynamic hydrothermal sediments.</title>
        <authorList>
            <person name="Dombrowski N."/>
            <person name="Teske A."/>
            <person name="Baker B.J."/>
        </authorList>
    </citation>
    <scope>NUCLEOTIDE SEQUENCE [LARGE SCALE GENOMIC DNA]</scope>
    <source>
        <strain evidence="4">B19_G9</strain>
    </source>
</reference>
<dbReference type="InterPro" id="IPR011249">
    <property type="entry name" value="Metalloenz_LuxS/M16"/>
</dbReference>
<evidence type="ECO:0000259" key="2">
    <source>
        <dbReference type="Pfam" id="PF00675"/>
    </source>
</evidence>
<dbReference type="GO" id="GO:0046872">
    <property type="term" value="F:metal ion binding"/>
    <property type="evidence" value="ECO:0007669"/>
    <property type="project" value="InterPro"/>
</dbReference>
<gene>
    <name evidence="4" type="ORF">DRI96_04000</name>
</gene>
<dbReference type="PANTHER" id="PTHR11851:SF49">
    <property type="entry name" value="MITOCHONDRIAL-PROCESSING PEPTIDASE SUBUNIT ALPHA"/>
    <property type="match status" value="1"/>
</dbReference>
<feature type="domain" description="Peptidase M16 N-terminal" evidence="2">
    <location>
        <begin position="4"/>
        <end position="99"/>
    </location>
</feature>
<comment type="caution">
    <text evidence="4">The sequence shown here is derived from an EMBL/GenBank/DDBJ whole genome shotgun (WGS) entry which is preliminary data.</text>
</comment>
<evidence type="ECO:0000313" key="5">
    <source>
        <dbReference type="Proteomes" id="UP000267654"/>
    </source>
</evidence>
<accession>A0A662DBD2</accession>
<evidence type="ECO:0000256" key="1">
    <source>
        <dbReference type="ARBA" id="ARBA00007261"/>
    </source>
</evidence>
<organism evidence="4 5">
    <name type="scientific">Aerophobetes bacterium</name>
    <dbReference type="NCBI Taxonomy" id="2030807"/>
    <lineage>
        <taxon>Bacteria</taxon>
        <taxon>Candidatus Aerophobota</taxon>
    </lineage>
</organism>
<proteinExistence type="inferred from homology"/>
<dbReference type="AlphaFoldDB" id="A0A662DBD2"/>
<feature type="domain" description="Peptidase M16 C-terminal" evidence="3">
    <location>
        <begin position="107"/>
        <end position="280"/>
    </location>
</feature>
<dbReference type="SUPFAM" id="SSF63411">
    <property type="entry name" value="LuxS/MPP-like metallohydrolase"/>
    <property type="match status" value="2"/>
</dbReference>
<dbReference type="EMBL" id="QMQB01000132">
    <property type="protein sequence ID" value="RLE12785.1"/>
    <property type="molecule type" value="Genomic_DNA"/>
</dbReference>
<evidence type="ECO:0008006" key="6">
    <source>
        <dbReference type="Google" id="ProtNLM"/>
    </source>
</evidence>
<protein>
    <recommendedName>
        <fullName evidence="6">Insulinase family protein</fullName>
    </recommendedName>
</protein>
<dbReference type="PANTHER" id="PTHR11851">
    <property type="entry name" value="METALLOPROTEASE"/>
    <property type="match status" value="1"/>
</dbReference>
<sequence>TALDITEAIDRVGGEYNAFTSKEYTGYYAKVASKYQELITDVISDIFLNSKLDPREIEKEKGVIVEEINMYLDTPSSYVGDLFEMLLYGDQPAGWLIIGTKENVKVLTREKLLDYFKKQYVASNTVVLVAGDIDEKKTIEEVQNYFKDIKEDEYIRRSPIKEIQDKPASLIHYKKTDQTHLCLGVRSYGLNSRDYFVLEVLASILGGGMSSRLFTEVREKRGLAYHIHCLSKSYTDAGYLVTQAGVGNSKADESIKVILDEFCKMKDKKVPDSELTKAKEYIKGKLLLSLESSSAVAFWLGYQEILKKEILTVNQVFEKIDRVTSEDIQRVANDIFQDNKLNLAVIGPFRDKEKFDKILRV</sequence>